<organism evidence="1 2">
    <name type="scientific">Pseudomonas jessenii</name>
    <dbReference type="NCBI Taxonomy" id="77298"/>
    <lineage>
        <taxon>Bacteria</taxon>
        <taxon>Pseudomonadati</taxon>
        <taxon>Pseudomonadota</taxon>
        <taxon>Gammaproteobacteria</taxon>
        <taxon>Pseudomonadales</taxon>
        <taxon>Pseudomonadaceae</taxon>
        <taxon>Pseudomonas</taxon>
    </lineage>
</organism>
<protein>
    <submittedName>
        <fullName evidence="1">Uncharacterized protein</fullName>
    </submittedName>
</protein>
<evidence type="ECO:0000313" key="2">
    <source>
        <dbReference type="Proteomes" id="UP000198542"/>
    </source>
</evidence>
<evidence type="ECO:0000313" key="1">
    <source>
        <dbReference type="EMBL" id="SEB48227.1"/>
    </source>
</evidence>
<dbReference type="EMBL" id="FNTC01000002">
    <property type="protein sequence ID" value="SEB48227.1"/>
    <property type="molecule type" value="Genomic_DNA"/>
</dbReference>
<gene>
    <name evidence="1" type="ORF">SAMN04490187_0448</name>
</gene>
<keyword evidence="2" id="KW-1185">Reference proteome</keyword>
<proteinExistence type="predicted"/>
<reference evidence="2" key="1">
    <citation type="submission" date="2016-10" db="EMBL/GenBank/DDBJ databases">
        <authorList>
            <person name="Varghese N."/>
            <person name="Submissions S."/>
        </authorList>
    </citation>
    <scope>NUCLEOTIDE SEQUENCE [LARGE SCALE GENOMIC DNA]</scope>
    <source>
        <strain evidence="2">BS3660</strain>
    </source>
</reference>
<sequence length="53" mass="5556">MVVNGDACCLEKCVAFKFIASKLAPTGAFAKSPPDQRQLLTSLASATIANNSR</sequence>
<dbReference type="Proteomes" id="UP000198542">
    <property type="component" value="Unassembled WGS sequence"/>
</dbReference>
<name>A0A1H4JPZ5_PSEJE</name>
<dbReference type="AlphaFoldDB" id="A0A1H4JPZ5"/>
<accession>A0A1H4JPZ5</accession>